<accession>A0A1F5SL85</accession>
<dbReference type="Gene3D" id="1.10.10.10">
    <property type="entry name" value="Winged helix-like DNA-binding domain superfamily/Winged helix DNA-binding domain"/>
    <property type="match status" value="1"/>
</dbReference>
<reference evidence="2 3" key="1">
    <citation type="journal article" date="2016" name="Nat. Commun.">
        <title>Thousands of microbial genomes shed light on interconnected biogeochemical processes in an aquifer system.</title>
        <authorList>
            <person name="Anantharaman K."/>
            <person name="Brown C.T."/>
            <person name="Hug L.A."/>
            <person name="Sharon I."/>
            <person name="Castelle C.J."/>
            <person name="Probst A.J."/>
            <person name="Thomas B.C."/>
            <person name="Singh A."/>
            <person name="Wilkins M.J."/>
            <person name="Karaoz U."/>
            <person name="Brodie E.L."/>
            <person name="Williams K.H."/>
            <person name="Hubbard S.S."/>
            <person name="Banfield J.F."/>
        </authorList>
    </citation>
    <scope>NUCLEOTIDE SEQUENCE [LARGE SCALE GENOMIC DNA]</scope>
</reference>
<feature type="signal peptide" evidence="1">
    <location>
        <begin position="1"/>
        <end position="22"/>
    </location>
</feature>
<dbReference type="InterPro" id="IPR036390">
    <property type="entry name" value="WH_DNA-bd_sf"/>
</dbReference>
<proteinExistence type="predicted"/>
<protein>
    <recommendedName>
        <fullName evidence="4">HTH arsR-type domain-containing protein</fullName>
    </recommendedName>
</protein>
<gene>
    <name evidence="2" type="ORF">A2242_02970</name>
</gene>
<sequence length="193" mass="21932">MLTKLFSSAVRVKILKLLVMHAAKNFSATDIAAVTGAVIRGVNKEITKLVEAGAVIEETKERDVNNKNVKIKHYRADTQFIIFDEIKSIFLKLQLVELDEFKNKIAKLGAINYVVLTGNFVGASNAKIDLLMVGHASRVRVEKFVSDFEKRLGWEINWALMELAEYDYRRQIGDMFLFDILAGKKIEVYSKFV</sequence>
<dbReference type="Proteomes" id="UP000178925">
    <property type="component" value="Unassembled WGS sequence"/>
</dbReference>
<keyword evidence="1" id="KW-0732">Signal</keyword>
<evidence type="ECO:0000313" key="3">
    <source>
        <dbReference type="Proteomes" id="UP000178925"/>
    </source>
</evidence>
<evidence type="ECO:0000313" key="2">
    <source>
        <dbReference type="EMBL" id="OGF27011.1"/>
    </source>
</evidence>
<comment type="caution">
    <text evidence="2">The sequence shown here is derived from an EMBL/GenBank/DDBJ whole genome shotgun (WGS) entry which is preliminary data.</text>
</comment>
<organism evidence="2 3">
    <name type="scientific">Candidatus Falkowbacteria bacterium RIFOXYA2_FULL_47_9</name>
    <dbReference type="NCBI Taxonomy" id="1797995"/>
    <lineage>
        <taxon>Bacteria</taxon>
        <taxon>Candidatus Falkowiibacteriota</taxon>
    </lineage>
</organism>
<dbReference type="InterPro" id="IPR036388">
    <property type="entry name" value="WH-like_DNA-bd_sf"/>
</dbReference>
<evidence type="ECO:0000256" key="1">
    <source>
        <dbReference type="SAM" id="SignalP"/>
    </source>
</evidence>
<dbReference type="AlphaFoldDB" id="A0A1F5SL85"/>
<feature type="chain" id="PRO_5009521256" description="HTH arsR-type domain-containing protein" evidence="1">
    <location>
        <begin position="23"/>
        <end position="193"/>
    </location>
</feature>
<evidence type="ECO:0008006" key="4">
    <source>
        <dbReference type="Google" id="ProtNLM"/>
    </source>
</evidence>
<name>A0A1F5SL85_9BACT</name>
<dbReference type="SUPFAM" id="SSF46785">
    <property type="entry name" value="Winged helix' DNA-binding domain"/>
    <property type="match status" value="1"/>
</dbReference>
<dbReference type="STRING" id="1797995.A2242_02970"/>
<dbReference type="EMBL" id="MFGC01000029">
    <property type="protein sequence ID" value="OGF27011.1"/>
    <property type="molecule type" value="Genomic_DNA"/>
</dbReference>